<evidence type="ECO:0000256" key="1">
    <source>
        <dbReference type="SAM" id="Phobius"/>
    </source>
</evidence>
<evidence type="ECO:0000313" key="2">
    <source>
        <dbReference type="EMBL" id="CRZ12825.1"/>
    </source>
</evidence>
<keyword evidence="1" id="KW-0812">Transmembrane</keyword>
<dbReference type="EMBL" id="HACM01012383">
    <property type="protein sequence ID" value="CRZ12825.1"/>
    <property type="molecule type" value="Transcribed_RNA"/>
</dbReference>
<reference evidence="2" key="1">
    <citation type="submission" date="2015-04" db="EMBL/GenBank/DDBJ databases">
        <title>The genome sequence of the plant pathogenic Rhizarian Plasmodiophora brassicae reveals insights in its biotrophic life cycle and the origin of chitin synthesis.</title>
        <authorList>
            <person name="Schwelm A."/>
            <person name="Fogelqvist J."/>
            <person name="Knaust A."/>
            <person name="Julke S."/>
            <person name="Lilja T."/>
            <person name="Dhandapani V."/>
            <person name="Bonilla-Rosso G."/>
            <person name="Karlsson M."/>
            <person name="Shevchenko A."/>
            <person name="Choi S.R."/>
            <person name="Kim H.G."/>
            <person name="Park J.Y."/>
            <person name="Lim Y.P."/>
            <person name="Ludwig-Muller J."/>
            <person name="Dixelius C."/>
        </authorList>
    </citation>
    <scope>NUCLEOTIDE SEQUENCE</scope>
    <source>
        <tissue evidence="2">Potato root galls</tissue>
    </source>
</reference>
<feature type="non-terminal residue" evidence="2">
    <location>
        <position position="1"/>
    </location>
</feature>
<proteinExistence type="predicted"/>
<organism evidence="2">
    <name type="scientific">Spongospora subterranea</name>
    <dbReference type="NCBI Taxonomy" id="70186"/>
    <lineage>
        <taxon>Eukaryota</taxon>
        <taxon>Sar</taxon>
        <taxon>Rhizaria</taxon>
        <taxon>Endomyxa</taxon>
        <taxon>Phytomyxea</taxon>
        <taxon>Plasmodiophorida</taxon>
        <taxon>Plasmodiophoridae</taxon>
        <taxon>Spongospora</taxon>
    </lineage>
</organism>
<feature type="non-terminal residue" evidence="2">
    <location>
        <position position="119"/>
    </location>
</feature>
<accession>A0A0H5RF66</accession>
<protein>
    <submittedName>
        <fullName evidence="2">Uncharacterized protein</fullName>
    </submittedName>
</protein>
<keyword evidence="1" id="KW-1133">Transmembrane helix</keyword>
<dbReference type="AlphaFoldDB" id="A0A0H5RF66"/>
<sequence>KDVEDIQSHLNGPSTQMPPPQGFRLRCFSFLMLTIIIVLHSLLTTNHDELVALSSALARIHSIINQQKEIFLEAKVSKKENPFQIAPAKPDSSVSAAVAAKKQQQILLLAPPTSAQQPV</sequence>
<feature type="transmembrane region" description="Helical" evidence="1">
    <location>
        <begin position="23"/>
        <end position="43"/>
    </location>
</feature>
<keyword evidence="1" id="KW-0472">Membrane</keyword>
<name>A0A0H5RF66_9EUKA</name>